<feature type="compositionally biased region" description="Basic and acidic residues" evidence="1">
    <location>
        <begin position="91"/>
        <end position="110"/>
    </location>
</feature>
<sequence>MSYHTIEHEQAVYTGPSEYEREDQDAALALFMDMYDANALYPNNPVGVVQYMRNKMPTPTSDNAAYAEIELTRHLSGLYRQFKAAWAARARDERGPQLPPHKVDKPEPLPEKLIPGQRVDMVDPNSGEIVEVIVPPEAPARQEEPKVNVTAVQLNAARSHCYEQLNSFARRLESLAQFKDTDVVADAMRRVKECEDTMRNLKRQSKQMRGYFDVLELVAAAHAKYPETANVEDIVKAEEIDLRAHGLTRRKLREFLAAFSPTAQAAA</sequence>
<protein>
    <submittedName>
        <fullName evidence="2">Uncharacterized protein</fullName>
    </submittedName>
</protein>
<evidence type="ECO:0000256" key="1">
    <source>
        <dbReference type="SAM" id="MobiDB-lite"/>
    </source>
</evidence>
<reference evidence="2" key="1">
    <citation type="submission" date="2023-07" db="EMBL/GenBank/DDBJ databases">
        <title>Comparative genomics of wheat-associated soil bacteria to identify genetic determinants of phenazine resistance.</title>
        <authorList>
            <person name="Mouncey N."/>
        </authorList>
    </citation>
    <scope>NUCLEOTIDE SEQUENCE</scope>
    <source>
        <strain evidence="2">V4I22</strain>
    </source>
</reference>
<dbReference type="Proteomes" id="UP001234216">
    <property type="component" value="Unassembled WGS sequence"/>
</dbReference>
<organism evidence="2 3">
    <name type="scientific">Streptomyces canus</name>
    <dbReference type="NCBI Taxonomy" id="58343"/>
    <lineage>
        <taxon>Bacteria</taxon>
        <taxon>Bacillati</taxon>
        <taxon>Actinomycetota</taxon>
        <taxon>Actinomycetes</taxon>
        <taxon>Kitasatosporales</taxon>
        <taxon>Streptomycetaceae</taxon>
        <taxon>Streptomyces</taxon>
        <taxon>Streptomyces aurantiacus group</taxon>
    </lineage>
</organism>
<evidence type="ECO:0000313" key="2">
    <source>
        <dbReference type="EMBL" id="MDQ0904625.1"/>
    </source>
</evidence>
<comment type="caution">
    <text evidence="2">The sequence shown here is derived from an EMBL/GenBank/DDBJ whole genome shotgun (WGS) entry which is preliminary data.</text>
</comment>
<proteinExistence type="predicted"/>
<dbReference type="RefSeq" id="WP_306972203.1">
    <property type="nucleotide sequence ID" value="NZ_JAUSZV010000004.1"/>
</dbReference>
<name>A0AAW8F678_9ACTN</name>
<accession>A0AAW8F678</accession>
<dbReference type="EMBL" id="JAUSZV010000004">
    <property type="protein sequence ID" value="MDQ0904625.1"/>
    <property type="molecule type" value="Genomic_DNA"/>
</dbReference>
<gene>
    <name evidence="2" type="ORF">QFZ22_000610</name>
</gene>
<evidence type="ECO:0000313" key="3">
    <source>
        <dbReference type="Proteomes" id="UP001234216"/>
    </source>
</evidence>
<dbReference type="AlphaFoldDB" id="A0AAW8F678"/>
<feature type="region of interest" description="Disordered" evidence="1">
    <location>
        <begin position="91"/>
        <end position="113"/>
    </location>
</feature>